<dbReference type="CDD" id="cd00338">
    <property type="entry name" value="Ser_Recombinase"/>
    <property type="match status" value="1"/>
</dbReference>
<dbReference type="InterPro" id="IPR025827">
    <property type="entry name" value="Zn_ribbon_recom_dom"/>
</dbReference>
<dbReference type="PANTHER" id="PTHR30461:SF23">
    <property type="entry name" value="DNA RECOMBINASE-RELATED"/>
    <property type="match status" value="1"/>
</dbReference>
<dbReference type="InterPro" id="IPR036162">
    <property type="entry name" value="Resolvase-like_N_sf"/>
</dbReference>
<evidence type="ECO:0000313" key="3">
    <source>
        <dbReference type="EMBL" id="EHG25482.1"/>
    </source>
</evidence>
<protein>
    <recommendedName>
        <fullName evidence="5">Recombinase</fullName>
    </recommendedName>
</protein>
<dbReference type="Gene3D" id="3.40.50.1390">
    <property type="entry name" value="Resolvase, N-terminal catalytic domain"/>
    <property type="match status" value="1"/>
</dbReference>
<dbReference type="InterPro" id="IPR050639">
    <property type="entry name" value="SSR_resolvase"/>
</dbReference>
<evidence type="ECO:0000313" key="4">
    <source>
        <dbReference type="Proteomes" id="UP000003175"/>
    </source>
</evidence>
<dbReference type="Pfam" id="PF13408">
    <property type="entry name" value="Zn_ribbon_recom"/>
    <property type="match status" value="1"/>
</dbReference>
<dbReference type="SMART" id="SM00857">
    <property type="entry name" value="Resolvase"/>
    <property type="match status" value="1"/>
</dbReference>
<keyword evidence="4" id="KW-1185">Reference proteome</keyword>
<dbReference type="InterPro" id="IPR038109">
    <property type="entry name" value="DNA_bind_recomb_sf"/>
</dbReference>
<reference evidence="3 4" key="1">
    <citation type="submission" date="2011-08" db="EMBL/GenBank/DDBJ databases">
        <title>The Genome Sequence of Selenomonas noxia F0398.</title>
        <authorList>
            <consortium name="The Broad Institute Genome Sequencing Platform"/>
            <person name="Earl A."/>
            <person name="Ward D."/>
            <person name="Feldgarden M."/>
            <person name="Gevers D."/>
            <person name="Izard J."/>
            <person name="Ganesan A."/>
            <person name="Blanton J.M."/>
            <person name="Baranova O.V."/>
            <person name="Tanner A.C."/>
            <person name="Dewhirst F.E."/>
            <person name="Young S.K."/>
            <person name="Zeng Q."/>
            <person name="Gargeya S."/>
            <person name="Fitzgerald M."/>
            <person name="Haas B."/>
            <person name="Abouelleil A."/>
            <person name="Alvarado L."/>
            <person name="Arachchi H.M."/>
            <person name="Berlin A."/>
            <person name="Brown A."/>
            <person name="Chapman S.B."/>
            <person name="Chen Z."/>
            <person name="Dunbar C."/>
            <person name="Freedman E."/>
            <person name="Gearin G."/>
            <person name="Gellesch M."/>
            <person name="Goldberg J."/>
            <person name="Griggs A."/>
            <person name="Gujja S."/>
            <person name="Heiman D."/>
            <person name="Howarth C."/>
            <person name="Larson L."/>
            <person name="Lui A."/>
            <person name="MacDonald P.J.P."/>
            <person name="Montmayeur A."/>
            <person name="Murphy C."/>
            <person name="Neiman D."/>
            <person name="Pearson M."/>
            <person name="Priest M."/>
            <person name="Roberts A."/>
            <person name="Saif S."/>
            <person name="Shea T."/>
            <person name="Shenoy N."/>
            <person name="Sisk P."/>
            <person name="Stolte C."/>
            <person name="Sykes S."/>
            <person name="Wortman J."/>
            <person name="Nusbaum C."/>
            <person name="Birren B."/>
        </authorList>
    </citation>
    <scope>NUCLEOTIDE SEQUENCE [LARGE SCALE GENOMIC DNA]</scope>
    <source>
        <strain evidence="3 4">F0398</strain>
    </source>
</reference>
<dbReference type="PROSITE" id="PS51736">
    <property type="entry name" value="RECOMBINASES_3"/>
    <property type="match status" value="1"/>
</dbReference>
<accession>A0ABP2MRU6</accession>
<feature type="domain" description="Recombinase" evidence="2">
    <location>
        <begin position="178"/>
        <end position="306"/>
    </location>
</feature>
<dbReference type="PROSITE" id="PS51737">
    <property type="entry name" value="RECOMBINASE_DNA_BIND"/>
    <property type="match status" value="1"/>
</dbReference>
<dbReference type="InterPro" id="IPR011109">
    <property type="entry name" value="DNA_bind_recombinase_dom"/>
</dbReference>
<gene>
    <name evidence="3" type="ORF">HMPREF9432_00862</name>
</gene>
<dbReference type="RefSeq" id="WP_006696194.1">
    <property type="nucleotide sequence ID" value="NZ_JH376858.1"/>
</dbReference>
<sequence>MAKTVRMIPATPRVFRSEVTAEPRRRRTAGYARVSTDHEEQASSYEMQMAHYKNYIESRADWDFVGMYSDEGISGTNTKKRDGFNQMIEDALSGKIDLIITKSVSRFARNTVDSLQNVRKLKENGVEIYFEKENIWTFDTRGELLITIMSSLAQEESRSISENTTWGKRKQFAEGKTSVGYSAFLGYDKDFKINEEQAQVVKLIYKLFLGGRSFYAITKELEKRGIKSPSGKDKWYISTVRSILTNEKYRGDALIQKEYTADFLDKTRRKNTGEIPQYYVEEHHEAIISPDLFDFVQTEIKARENGSKHSGVSIFANKIKCGCCGGWYGAKVWHSTDKYRRVVYRCNKKYAKKGKPCSTRHLTEEEIKQIFVKALNSLVEVRENVIAELRSLIDSVCQTGELLEEHDRVEQELGVLAERLETLIRENARVAQDQTAYLKQENEIRARYVEKQGHLARLDEQIAERDGKRNILEGMIQVVCDINGEQVAFDEELWSGLLDHIVVKEDGAVVVVFKGGIESGVDGCRGLFYLRKQSG</sequence>
<dbReference type="PANTHER" id="PTHR30461">
    <property type="entry name" value="DNA-INVERTASE FROM LAMBDOID PROPHAGE"/>
    <property type="match status" value="1"/>
</dbReference>
<proteinExistence type="predicted"/>
<evidence type="ECO:0000259" key="1">
    <source>
        <dbReference type="PROSITE" id="PS51736"/>
    </source>
</evidence>
<dbReference type="EMBL" id="ADGH01000004">
    <property type="protein sequence ID" value="EHG25482.1"/>
    <property type="molecule type" value="Genomic_DNA"/>
</dbReference>
<name>A0ABP2MRU6_9FIRM</name>
<evidence type="ECO:0000259" key="2">
    <source>
        <dbReference type="PROSITE" id="PS51737"/>
    </source>
</evidence>
<evidence type="ECO:0008006" key="5">
    <source>
        <dbReference type="Google" id="ProtNLM"/>
    </source>
</evidence>
<organism evidence="3 4">
    <name type="scientific">Selenomonas noxia F0398</name>
    <dbReference type="NCBI Taxonomy" id="702437"/>
    <lineage>
        <taxon>Bacteria</taxon>
        <taxon>Bacillati</taxon>
        <taxon>Bacillota</taxon>
        <taxon>Negativicutes</taxon>
        <taxon>Selenomonadales</taxon>
        <taxon>Selenomonadaceae</taxon>
        <taxon>Selenomonas</taxon>
    </lineage>
</organism>
<dbReference type="InterPro" id="IPR006119">
    <property type="entry name" value="Resolv_N"/>
</dbReference>
<comment type="caution">
    <text evidence="3">The sequence shown here is derived from an EMBL/GenBank/DDBJ whole genome shotgun (WGS) entry which is preliminary data.</text>
</comment>
<feature type="domain" description="Resolvase/invertase-type recombinase catalytic" evidence="1">
    <location>
        <begin position="27"/>
        <end position="175"/>
    </location>
</feature>
<dbReference type="Gene3D" id="3.90.1750.20">
    <property type="entry name" value="Putative Large Serine Recombinase, Chain B, Domain 2"/>
    <property type="match status" value="1"/>
</dbReference>
<dbReference type="Proteomes" id="UP000003175">
    <property type="component" value="Unassembled WGS sequence"/>
</dbReference>
<dbReference type="Pfam" id="PF07508">
    <property type="entry name" value="Recombinase"/>
    <property type="match status" value="1"/>
</dbReference>
<dbReference type="SUPFAM" id="SSF53041">
    <property type="entry name" value="Resolvase-like"/>
    <property type="match status" value="1"/>
</dbReference>
<dbReference type="Pfam" id="PF00239">
    <property type="entry name" value="Resolvase"/>
    <property type="match status" value="1"/>
</dbReference>